<dbReference type="OrthoDB" id="2289843at2759"/>
<name>A0A1X0RB65_RHIZD</name>
<evidence type="ECO:0000313" key="1">
    <source>
        <dbReference type="EMBL" id="ORE09290.1"/>
    </source>
</evidence>
<feature type="non-terminal residue" evidence="1">
    <location>
        <position position="1"/>
    </location>
</feature>
<gene>
    <name evidence="1" type="ORF">BCV72DRAFT_201768</name>
</gene>
<dbReference type="Proteomes" id="UP000242414">
    <property type="component" value="Unassembled WGS sequence"/>
</dbReference>
<reference evidence="1" key="1">
    <citation type="journal article" date="2016" name="Proc. Natl. Acad. Sci. U.S.A.">
        <title>Lipid metabolic changes in an early divergent fungus govern the establishment of a mutualistic symbiosis with endobacteria.</title>
        <authorList>
            <person name="Lastovetsky O.A."/>
            <person name="Gaspar M.L."/>
            <person name="Mondo S.J."/>
            <person name="LaButti K.M."/>
            <person name="Sandor L."/>
            <person name="Grigoriev I.V."/>
            <person name="Henry S.A."/>
            <person name="Pawlowska T.E."/>
        </authorList>
    </citation>
    <scope>NUCLEOTIDE SEQUENCE [LARGE SCALE GENOMIC DNA]</scope>
    <source>
        <strain evidence="1">ATCC 52814</strain>
    </source>
</reference>
<accession>A0A1X0RB65</accession>
<sequence length="163" mass="18905">CVRQVPRIDPTAYNPGIVVEYLVQNKQFSYQHLNGIRSAIASVFQVLHSDKPSLTSHERILQFFQAKRRIDPKFPNYTKEVYSLTPIIDMIRSWGPTKGLRLKRLQEKTVLLLAMVTMWRPRSDLGRLQYEGVQFEMDNEQKIAGVTLLAKNSKKITPKQSKF</sequence>
<organism evidence="1">
    <name type="scientific">Rhizopus microsporus var. microsporus</name>
    <dbReference type="NCBI Taxonomy" id="86635"/>
    <lineage>
        <taxon>Eukaryota</taxon>
        <taxon>Fungi</taxon>
        <taxon>Fungi incertae sedis</taxon>
        <taxon>Mucoromycota</taxon>
        <taxon>Mucoromycotina</taxon>
        <taxon>Mucoromycetes</taxon>
        <taxon>Mucorales</taxon>
        <taxon>Mucorineae</taxon>
        <taxon>Rhizopodaceae</taxon>
        <taxon>Rhizopus</taxon>
    </lineage>
</organism>
<dbReference type="AlphaFoldDB" id="A0A1X0RB65"/>
<dbReference type="EMBL" id="KV921877">
    <property type="protein sequence ID" value="ORE09290.1"/>
    <property type="molecule type" value="Genomic_DNA"/>
</dbReference>
<dbReference type="VEuPathDB" id="FungiDB:BCV72DRAFT_201768"/>
<proteinExistence type="predicted"/>
<protein>
    <submittedName>
        <fullName evidence="1">Uncharacterized protein</fullName>
    </submittedName>
</protein>